<gene>
    <name evidence="3" type="ORF">H8R92_05570</name>
</gene>
<accession>A0A8I0A9F9</accession>
<protein>
    <submittedName>
        <fullName evidence="3">ATPase</fullName>
    </submittedName>
</protein>
<name>A0A8I0A9F9_9CLOT</name>
<evidence type="ECO:0000313" key="4">
    <source>
        <dbReference type="Proteomes" id="UP000662088"/>
    </source>
</evidence>
<sequence length="178" mass="20838">MNKGKLNVMELLEYLEEVLENAPKIPITGKAMIDTKEFEEVIEQIRNYLPDELKKAKWVMGEKDKILENAQKEYQNVKKETMEMMRKNIENHDMVKEAKIRANEIIGLAKRDAKAITLGSREYSTEILSQLDNEIEEKKLQLIQSMQESFEKAAKEIEEKMTKSSETIKENINELRNM</sequence>
<evidence type="ECO:0000256" key="1">
    <source>
        <dbReference type="SAM" id="Coils"/>
    </source>
</evidence>
<dbReference type="RefSeq" id="WP_022212307.1">
    <property type="nucleotide sequence ID" value="NZ_JACOOQ010000007.1"/>
</dbReference>
<feature type="region of interest" description="Disordered" evidence="2">
    <location>
        <begin position="158"/>
        <end position="178"/>
    </location>
</feature>
<dbReference type="Proteomes" id="UP000662088">
    <property type="component" value="Unassembled WGS sequence"/>
</dbReference>
<keyword evidence="1" id="KW-0175">Coiled coil</keyword>
<organism evidence="3 4">
    <name type="scientific">Clostridium lentum</name>
    <dbReference type="NCBI Taxonomy" id="2763037"/>
    <lineage>
        <taxon>Bacteria</taxon>
        <taxon>Bacillati</taxon>
        <taxon>Bacillota</taxon>
        <taxon>Clostridia</taxon>
        <taxon>Eubacteriales</taxon>
        <taxon>Clostridiaceae</taxon>
        <taxon>Clostridium</taxon>
    </lineage>
</organism>
<reference evidence="3" key="1">
    <citation type="submission" date="2020-08" db="EMBL/GenBank/DDBJ databases">
        <title>Genome public.</title>
        <authorList>
            <person name="Liu C."/>
            <person name="Sun Q."/>
        </authorList>
    </citation>
    <scope>NUCLEOTIDE SEQUENCE</scope>
    <source>
        <strain evidence="3">NSJ-42</strain>
    </source>
</reference>
<feature type="coiled-coil region" evidence="1">
    <location>
        <begin position="60"/>
        <end position="87"/>
    </location>
</feature>
<proteinExistence type="predicted"/>
<keyword evidence="4" id="KW-1185">Reference proteome</keyword>
<dbReference type="AlphaFoldDB" id="A0A8I0A9F9"/>
<evidence type="ECO:0000256" key="2">
    <source>
        <dbReference type="SAM" id="MobiDB-lite"/>
    </source>
</evidence>
<dbReference type="EMBL" id="JACOOQ010000007">
    <property type="protein sequence ID" value="MBC5639906.1"/>
    <property type="molecule type" value="Genomic_DNA"/>
</dbReference>
<evidence type="ECO:0000313" key="3">
    <source>
        <dbReference type="EMBL" id="MBC5639906.1"/>
    </source>
</evidence>
<comment type="caution">
    <text evidence="3">The sequence shown here is derived from an EMBL/GenBank/DDBJ whole genome shotgun (WGS) entry which is preliminary data.</text>
</comment>